<dbReference type="PANTHER" id="PTHR35800">
    <property type="entry name" value="PROTEIN JAG"/>
    <property type="match status" value="1"/>
</dbReference>
<dbReference type="GO" id="GO:0003723">
    <property type="term" value="F:RNA binding"/>
    <property type="evidence" value="ECO:0007669"/>
    <property type="project" value="UniProtKB-UniRule"/>
</dbReference>
<dbReference type="Gene3D" id="3.30.30.80">
    <property type="entry name" value="probable RNA-binding protein from clostridium symbiosum atcc 14940"/>
    <property type="match status" value="1"/>
</dbReference>
<dbReference type="InterPro" id="IPR015946">
    <property type="entry name" value="KH_dom-like_a/b"/>
</dbReference>
<dbReference type="EMBL" id="QZAA01000231">
    <property type="protein sequence ID" value="RQD73907.1"/>
    <property type="molecule type" value="Genomic_DNA"/>
</dbReference>
<dbReference type="SMART" id="SM00393">
    <property type="entry name" value="R3H"/>
    <property type="match status" value="1"/>
</dbReference>
<evidence type="ECO:0000256" key="1">
    <source>
        <dbReference type="ARBA" id="ARBA00022490"/>
    </source>
</evidence>
<dbReference type="InterPro" id="IPR038247">
    <property type="entry name" value="Jag_N_dom_sf"/>
</dbReference>
<evidence type="ECO:0000313" key="9">
    <source>
        <dbReference type="Proteomes" id="UP000285138"/>
    </source>
</evidence>
<dbReference type="GO" id="GO:0005737">
    <property type="term" value="C:cytoplasm"/>
    <property type="evidence" value="ECO:0007669"/>
    <property type="project" value="UniProtKB-SubCell"/>
</dbReference>
<dbReference type="Pfam" id="PF13083">
    <property type="entry name" value="KH_KhpA-B"/>
    <property type="match status" value="1"/>
</dbReference>
<dbReference type="Gene3D" id="3.30.300.20">
    <property type="match status" value="1"/>
</dbReference>
<feature type="domain" description="R3H" evidence="7">
    <location>
        <begin position="142"/>
        <end position="208"/>
    </location>
</feature>
<comment type="caution">
    <text evidence="8">The sequence shown here is derived from an EMBL/GenBank/DDBJ whole genome shotgun (WGS) entry which is preliminary data.</text>
</comment>
<evidence type="ECO:0000256" key="6">
    <source>
        <dbReference type="HAMAP-Rule" id="MF_00867"/>
    </source>
</evidence>
<keyword evidence="5 6" id="KW-0961">Cell wall biogenesis/degradation</keyword>
<dbReference type="SMART" id="SM00322">
    <property type="entry name" value="KH"/>
    <property type="match status" value="1"/>
</dbReference>
<dbReference type="CDD" id="cd02644">
    <property type="entry name" value="R3H_jag"/>
    <property type="match status" value="1"/>
</dbReference>
<dbReference type="GO" id="GO:0009252">
    <property type="term" value="P:peptidoglycan biosynthetic process"/>
    <property type="evidence" value="ECO:0007669"/>
    <property type="project" value="UniProtKB-UniRule"/>
</dbReference>
<dbReference type="NCBIfam" id="NF041568">
    <property type="entry name" value="Jag_EloR"/>
    <property type="match status" value="1"/>
</dbReference>
<accession>A0A424YAU1</accession>
<dbReference type="Proteomes" id="UP000285138">
    <property type="component" value="Unassembled WGS sequence"/>
</dbReference>
<dbReference type="InterPro" id="IPR036867">
    <property type="entry name" value="R3H_dom_sf"/>
</dbReference>
<comment type="subunit">
    <text evidence="6">Forms a complex with KhpA.</text>
</comment>
<evidence type="ECO:0000259" key="7">
    <source>
        <dbReference type="PROSITE" id="PS51061"/>
    </source>
</evidence>
<dbReference type="GO" id="GO:0071555">
    <property type="term" value="P:cell wall organization"/>
    <property type="evidence" value="ECO:0007669"/>
    <property type="project" value="UniProtKB-KW"/>
</dbReference>
<dbReference type="CDD" id="cd02414">
    <property type="entry name" value="KH-II_Jag"/>
    <property type="match status" value="1"/>
</dbReference>
<sequence length="214" mass="24127">MKTVEVTGKTIDEAVEKGLEELGIEKDNAEIEVLCEPSNGLFGFIGTRTAKIKVGIKREPAEFARHFIEQLIDRLGLDNVKVEIEKENENTIFMDIVGENLGVLIGKRGQTLNSIQYLTNLVVNKNFKKFSRVIVDVEGYRQRREATLKNLAENLAQKVLRGKRNIVLEPMIPQERRIIHTALQNHSSVATFSQGDEPFRKVVITLKKGGENNS</sequence>
<evidence type="ECO:0000256" key="2">
    <source>
        <dbReference type="ARBA" id="ARBA00022884"/>
    </source>
</evidence>
<organism evidence="8 9">
    <name type="scientific">Candidatus Syntrophonatronum acetioxidans</name>
    <dbReference type="NCBI Taxonomy" id="1795816"/>
    <lineage>
        <taxon>Bacteria</taxon>
        <taxon>Bacillati</taxon>
        <taxon>Bacillota</taxon>
        <taxon>Clostridia</taxon>
        <taxon>Eubacteriales</taxon>
        <taxon>Syntrophomonadaceae</taxon>
        <taxon>Candidatus Syntrophonatronum</taxon>
    </lineage>
</organism>
<evidence type="ECO:0000256" key="3">
    <source>
        <dbReference type="ARBA" id="ARBA00022960"/>
    </source>
</evidence>
<dbReference type="InterPro" id="IPR001374">
    <property type="entry name" value="R3H_dom"/>
</dbReference>
<dbReference type="AlphaFoldDB" id="A0A424YAU1"/>
<dbReference type="Pfam" id="PF14804">
    <property type="entry name" value="Jag_N"/>
    <property type="match status" value="1"/>
</dbReference>
<comment type="function">
    <text evidence="6">A probable RNA chaperone. Forms a complex with KhpA which binds to cellular RNA and controls its expression. Plays a role in peptidoglycan (PG) homeostasis and cell length regulation.</text>
</comment>
<dbReference type="InterPro" id="IPR034079">
    <property type="entry name" value="R3H_KhpB"/>
</dbReference>
<proteinExistence type="inferred from homology"/>
<evidence type="ECO:0000256" key="5">
    <source>
        <dbReference type="ARBA" id="ARBA00023316"/>
    </source>
</evidence>
<keyword evidence="4 6" id="KW-0143">Chaperone</keyword>
<protein>
    <recommendedName>
        <fullName evidence="6">RNA-binding protein KhpB</fullName>
    </recommendedName>
    <alternativeName>
        <fullName evidence="6">RNA-binding protein EloR</fullName>
    </alternativeName>
</protein>
<evidence type="ECO:0000313" key="8">
    <source>
        <dbReference type="EMBL" id="RQD73907.1"/>
    </source>
</evidence>
<gene>
    <name evidence="6" type="primary">khpB</name>
    <name evidence="6" type="synonym">eloR</name>
    <name evidence="8" type="ORF">D5R97_08540</name>
</gene>
<dbReference type="SMART" id="SM01245">
    <property type="entry name" value="Jag_N"/>
    <property type="match status" value="1"/>
</dbReference>
<dbReference type="GO" id="GO:0008360">
    <property type="term" value="P:regulation of cell shape"/>
    <property type="evidence" value="ECO:0007669"/>
    <property type="project" value="UniProtKB-KW"/>
</dbReference>
<dbReference type="InterPro" id="IPR004087">
    <property type="entry name" value="KH_dom"/>
</dbReference>
<keyword evidence="1 6" id="KW-0963">Cytoplasm</keyword>
<feature type="region of interest" description="Jag_N domain" evidence="6">
    <location>
        <begin position="5"/>
        <end position="55"/>
    </location>
</feature>
<dbReference type="InterPro" id="IPR032782">
    <property type="entry name" value="KhpB_N"/>
</dbReference>
<comment type="domain">
    <text evidence="6">Has an N-terminal Jag-N domain and 2 RNA-binding domains (KH and R3H).</text>
</comment>
<dbReference type="InterPro" id="IPR039247">
    <property type="entry name" value="KhpB"/>
</dbReference>
<dbReference type="InterPro" id="IPR038008">
    <property type="entry name" value="Jag_KH"/>
</dbReference>
<comment type="subcellular location">
    <subcellularLocation>
        <location evidence="6">Cytoplasm</location>
    </subcellularLocation>
</comment>
<keyword evidence="3 6" id="KW-0133">Cell shape</keyword>
<keyword evidence="2 6" id="KW-0694">RNA-binding</keyword>
<evidence type="ECO:0000256" key="4">
    <source>
        <dbReference type="ARBA" id="ARBA00023186"/>
    </source>
</evidence>
<dbReference type="HAMAP" id="MF_00867">
    <property type="entry name" value="KhpB"/>
    <property type="match status" value="1"/>
</dbReference>
<dbReference type="Gene3D" id="3.30.1370.50">
    <property type="entry name" value="R3H-like domain"/>
    <property type="match status" value="1"/>
</dbReference>
<reference evidence="8 9" key="1">
    <citation type="submission" date="2018-08" db="EMBL/GenBank/DDBJ databases">
        <title>The metabolism and importance of syntrophic acetate oxidation coupled to methane or sulfide production in haloalkaline environments.</title>
        <authorList>
            <person name="Timmers P.H.A."/>
            <person name="Vavourakis C.D."/>
            <person name="Sorokin D.Y."/>
            <person name="Sinninghe Damste J.S."/>
            <person name="Muyzer G."/>
            <person name="Stams A.J.M."/>
            <person name="Plugge C.M."/>
        </authorList>
    </citation>
    <scope>NUCLEOTIDE SEQUENCE [LARGE SCALE GENOMIC DNA]</scope>
    <source>
        <strain evidence="8">MSAO_Bac1</strain>
    </source>
</reference>
<dbReference type="PROSITE" id="PS51061">
    <property type="entry name" value="R3H"/>
    <property type="match status" value="1"/>
</dbReference>
<dbReference type="SUPFAM" id="SSF82708">
    <property type="entry name" value="R3H domain"/>
    <property type="match status" value="1"/>
</dbReference>
<comment type="similarity">
    <text evidence="6">Belongs to the KhpB RNA-binding protein family.</text>
</comment>
<name>A0A424YAU1_9FIRM</name>
<dbReference type="PANTHER" id="PTHR35800:SF1">
    <property type="entry name" value="RNA-BINDING PROTEIN KHPB"/>
    <property type="match status" value="1"/>
</dbReference>
<dbReference type="Pfam" id="PF01424">
    <property type="entry name" value="R3H"/>
    <property type="match status" value="1"/>
</dbReference>